<evidence type="ECO:0000313" key="3">
    <source>
        <dbReference type="Proteomes" id="UP000663841"/>
    </source>
</evidence>
<evidence type="ECO:0000313" key="2">
    <source>
        <dbReference type="EMBL" id="CAE6456050.1"/>
    </source>
</evidence>
<feature type="compositionally biased region" description="Polar residues" evidence="1">
    <location>
        <begin position="7"/>
        <end position="23"/>
    </location>
</feature>
<feature type="compositionally biased region" description="Polar residues" evidence="1">
    <location>
        <begin position="32"/>
        <end position="56"/>
    </location>
</feature>
<sequence>MTEPSDVDSSTSTGSRCNPQQTIGAEIAAGSGSRTRTGSANSPYYSRNSCVSSQPAAPTLDHPGSFSSIAFHATPPFDYPIAYKPDRPRARPGIDRKAGSDESGSRPAWNPMGPGRSTRLVGWQISRDLPIRHLVPSQPPGFALVQALNASNRLTGGLSLPRHPCIRPPHRTQTLRAEIAAGLDDLGDTYDRQPETVDWQISRDLPTQGLLPHNCPQLF</sequence>
<dbReference type="Proteomes" id="UP000663841">
    <property type="component" value="Unassembled WGS sequence"/>
</dbReference>
<evidence type="ECO:0000256" key="1">
    <source>
        <dbReference type="SAM" id="MobiDB-lite"/>
    </source>
</evidence>
<name>A0A8H3GM60_9AGAM</name>
<reference evidence="2" key="1">
    <citation type="submission" date="2021-01" db="EMBL/GenBank/DDBJ databases">
        <authorList>
            <person name="Kaushik A."/>
        </authorList>
    </citation>
    <scope>NUCLEOTIDE SEQUENCE</scope>
    <source>
        <strain evidence="2">AG3-T5</strain>
    </source>
</reference>
<feature type="region of interest" description="Disordered" evidence="1">
    <location>
        <begin position="1"/>
        <end position="64"/>
    </location>
</feature>
<dbReference type="AlphaFoldDB" id="A0A8H3GM60"/>
<accession>A0A8H3GM60</accession>
<feature type="region of interest" description="Disordered" evidence="1">
    <location>
        <begin position="80"/>
        <end position="115"/>
    </location>
</feature>
<organism evidence="2 3">
    <name type="scientific">Rhizoctonia solani</name>
    <dbReference type="NCBI Taxonomy" id="456999"/>
    <lineage>
        <taxon>Eukaryota</taxon>
        <taxon>Fungi</taxon>
        <taxon>Dikarya</taxon>
        <taxon>Basidiomycota</taxon>
        <taxon>Agaricomycotina</taxon>
        <taxon>Agaricomycetes</taxon>
        <taxon>Cantharellales</taxon>
        <taxon>Ceratobasidiaceae</taxon>
        <taxon>Rhizoctonia</taxon>
    </lineage>
</organism>
<protein>
    <submittedName>
        <fullName evidence="2">Uncharacterized protein</fullName>
    </submittedName>
</protein>
<comment type="caution">
    <text evidence="2">The sequence shown here is derived from an EMBL/GenBank/DDBJ whole genome shotgun (WGS) entry which is preliminary data.</text>
</comment>
<gene>
    <name evidence="2" type="ORF">RDB_LOCUS139242</name>
</gene>
<feature type="non-terminal residue" evidence="2">
    <location>
        <position position="1"/>
    </location>
</feature>
<feature type="compositionally biased region" description="Basic and acidic residues" evidence="1">
    <location>
        <begin position="84"/>
        <end position="104"/>
    </location>
</feature>
<proteinExistence type="predicted"/>
<dbReference type="EMBL" id="CAJMWW010000187">
    <property type="protein sequence ID" value="CAE6456050.1"/>
    <property type="molecule type" value="Genomic_DNA"/>
</dbReference>